<dbReference type="Proteomes" id="UP000692954">
    <property type="component" value="Unassembled WGS sequence"/>
</dbReference>
<proteinExistence type="predicted"/>
<dbReference type="GO" id="GO:0005975">
    <property type="term" value="P:carbohydrate metabolic process"/>
    <property type="evidence" value="ECO:0007669"/>
    <property type="project" value="TreeGrafter"/>
</dbReference>
<dbReference type="GO" id="GO:0003844">
    <property type="term" value="F:1,4-alpha-glucan branching enzyme activity"/>
    <property type="evidence" value="ECO:0007669"/>
    <property type="project" value="TreeGrafter"/>
</dbReference>
<evidence type="ECO:0000313" key="2">
    <source>
        <dbReference type="Proteomes" id="UP000692954"/>
    </source>
</evidence>
<evidence type="ECO:0000313" key="1">
    <source>
        <dbReference type="EMBL" id="CAD8111810.1"/>
    </source>
</evidence>
<dbReference type="PANTHER" id="PTHR43651">
    <property type="entry name" value="1,4-ALPHA-GLUCAN-BRANCHING ENZYME"/>
    <property type="match status" value="1"/>
</dbReference>
<dbReference type="OrthoDB" id="287675at2759"/>
<gene>
    <name evidence="1" type="ORF">PSON_ATCC_30995.1.T0990069</name>
</gene>
<keyword evidence="2" id="KW-1185">Reference proteome</keyword>
<comment type="caution">
    <text evidence="1">The sequence shown here is derived from an EMBL/GenBank/DDBJ whole genome shotgun (WGS) entry which is preliminary data.</text>
</comment>
<protein>
    <submittedName>
        <fullName evidence="1">Uncharacterized protein</fullName>
    </submittedName>
</protein>
<sequence>MNYIDQGSALSRKVPNRKLTKKNSLFYQQSVLENEEFLQKYEKNVDQLQTVIEEPELKEVIQIRNEKFFQLLEQIIKVESSIKDFAKGYQKYGFIVSDNGITYREWAPNAQDLKLNDYSCTTDNGGNWEVFIPKDDDDNHQIVHGSTLTTNLNDLQRASVWSQVKNGDKAIFWNPDNKYELQQQQQKLQQQQQSKGLKMIKQRINELENIQGYNAILITQQVLMAVDVNQINPEELKKKIDELHQQGLQVLMEIDHQLLGKHLKNWDGSDYQYVREGSDQLDYGKWEVLRLLLSNLQFWIQEYQIDGFKFSNIDITEDIDVAVYLMLANDLIHDILPNGITIITNFEYPAICRYIKEGGLGFDLKVSQLQSKQYMSKTLYEIRADATRAEQLNALVFGQGVISDKKDNHFLLLESQLGWLENEFAEVNQIDFVIEVKRSKYTFLINLTNQDRTIQLNYKINQIFQQEGYKQTQIDENSIEIQIQSEQGLIIQ</sequence>
<accession>A0A8S1QBS4</accession>
<name>A0A8S1QBS4_9CILI</name>
<organism evidence="1 2">
    <name type="scientific">Paramecium sonneborni</name>
    <dbReference type="NCBI Taxonomy" id="65129"/>
    <lineage>
        <taxon>Eukaryota</taxon>
        <taxon>Sar</taxon>
        <taxon>Alveolata</taxon>
        <taxon>Ciliophora</taxon>
        <taxon>Intramacronucleata</taxon>
        <taxon>Oligohymenophorea</taxon>
        <taxon>Peniculida</taxon>
        <taxon>Parameciidae</taxon>
        <taxon>Paramecium</taxon>
    </lineage>
</organism>
<dbReference type="PANTHER" id="PTHR43651:SF3">
    <property type="entry name" value="1,4-ALPHA-GLUCAN-BRANCHING ENZYME"/>
    <property type="match status" value="1"/>
</dbReference>
<dbReference type="EMBL" id="CAJJDN010000099">
    <property type="protein sequence ID" value="CAD8111810.1"/>
    <property type="molecule type" value="Genomic_DNA"/>
</dbReference>
<dbReference type="AlphaFoldDB" id="A0A8S1QBS4"/>
<reference evidence="1" key="1">
    <citation type="submission" date="2021-01" db="EMBL/GenBank/DDBJ databases">
        <authorList>
            <consortium name="Genoscope - CEA"/>
            <person name="William W."/>
        </authorList>
    </citation>
    <scope>NUCLEOTIDE SEQUENCE</scope>
</reference>
<dbReference type="GO" id="GO:0005737">
    <property type="term" value="C:cytoplasm"/>
    <property type="evidence" value="ECO:0007669"/>
    <property type="project" value="TreeGrafter"/>
</dbReference>